<proteinExistence type="predicted"/>
<dbReference type="PANTHER" id="PTHR43233:SF1">
    <property type="entry name" value="FAMILY N-ACETYLTRANSFERASE, PUTATIVE (AFU_ORTHOLOGUE AFUA_6G03350)-RELATED"/>
    <property type="match status" value="1"/>
</dbReference>
<feature type="domain" description="N-acetyltransferase" evidence="1">
    <location>
        <begin position="9"/>
        <end position="142"/>
    </location>
</feature>
<dbReference type="PROSITE" id="PS51186">
    <property type="entry name" value="GNAT"/>
    <property type="match status" value="1"/>
</dbReference>
<dbReference type="SUPFAM" id="SSF55729">
    <property type="entry name" value="Acyl-CoA N-acyltransferases (Nat)"/>
    <property type="match status" value="1"/>
</dbReference>
<name>A0ABV6HG57_9SPHI</name>
<comment type="caution">
    <text evidence="2">The sequence shown here is derived from an EMBL/GenBank/DDBJ whole genome shotgun (WGS) entry which is preliminary data.</text>
</comment>
<keyword evidence="2" id="KW-0808">Transferase</keyword>
<dbReference type="Pfam" id="PF00583">
    <property type="entry name" value="Acetyltransf_1"/>
    <property type="match status" value="1"/>
</dbReference>
<protein>
    <submittedName>
        <fullName evidence="2">GNAT family N-acetyltransferase</fullName>
        <ecNumber evidence="2">2.3.-.-</ecNumber>
    </submittedName>
</protein>
<dbReference type="InterPro" id="IPR016181">
    <property type="entry name" value="Acyl_CoA_acyltransferase"/>
</dbReference>
<reference evidence="2 3" key="1">
    <citation type="submission" date="2024-09" db="EMBL/GenBank/DDBJ databases">
        <authorList>
            <person name="Sun Q."/>
            <person name="Mori K."/>
        </authorList>
    </citation>
    <scope>NUCLEOTIDE SEQUENCE [LARGE SCALE GENOMIC DNA]</scope>
    <source>
        <strain evidence="2 3">CCM 7765</strain>
    </source>
</reference>
<evidence type="ECO:0000313" key="3">
    <source>
        <dbReference type="Proteomes" id="UP001589774"/>
    </source>
</evidence>
<evidence type="ECO:0000259" key="1">
    <source>
        <dbReference type="PROSITE" id="PS51186"/>
    </source>
</evidence>
<organism evidence="2 3">
    <name type="scientific">Olivibacter oleidegradans</name>
    <dbReference type="NCBI Taxonomy" id="760123"/>
    <lineage>
        <taxon>Bacteria</taxon>
        <taxon>Pseudomonadati</taxon>
        <taxon>Bacteroidota</taxon>
        <taxon>Sphingobacteriia</taxon>
        <taxon>Sphingobacteriales</taxon>
        <taxon>Sphingobacteriaceae</taxon>
        <taxon>Olivibacter</taxon>
    </lineage>
</organism>
<evidence type="ECO:0000313" key="2">
    <source>
        <dbReference type="EMBL" id="MFC0317594.1"/>
    </source>
</evidence>
<dbReference type="Gene3D" id="3.40.630.30">
    <property type="match status" value="1"/>
</dbReference>
<gene>
    <name evidence="2" type="ORF">ACFFI0_04715</name>
</gene>
<accession>A0ABV6HG57</accession>
<dbReference type="GO" id="GO:0016746">
    <property type="term" value="F:acyltransferase activity"/>
    <property type="evidence" value="ECO:0007669"/>
    <property type="project" value="UniProtKB-KW"/>
</dbReference>
<sequence>MQHTFQIKIGVDEMDMKLIHTFLSKESYWAKDIPLELVKESLNNSYCIGVFDNNKQIAFARLITDRATFAYLADVFVIKSYRKQGVSKIMLNHIMRLPWVKTLRRMMLVTADAHSLYAEYGFGPLADITRHMEIYTPNLYKK</sequence>
<dbReference type="PANTHER" id="PTHR43233">
    <property type="entry name" value="FAMILY N-ACETYLTRANSFERASE, PUTATIVE (AFU_ORTHOLOGUE AFUA_6G03350)-RELATED"/>
    <property type="match status" value="1"/>
</dbReference>
<dbReference type="Proteomes" id="UP001589774">
    <property type="component" value="Unassembled WGS sequence"/>
</dbReference>
<dbReference type="InterPro" id="IPR000182">
    <property type="entry name" value="GNAT_dom"/>
</dbReference>
<dbReference type="RefSeq" id="WP_130854527.1">
    <property type="nucleotide sequence ID" value="NZ_JBHLWO010000001.1"/>
</dbReference>
<dbReference type="CDD" id="cd04301">
    <property type="entry name" value="NAT_SF"/>
    <property type="match status" value="1"/>
</dbReference>
<dbReference type="EC" id="2.3.-.-" evidence="2"/>
<keyword evidence="3" id="KW-1185">Reference proteome</keyword>
<dbReference type="EMBL" id="JBHLWO010000001">
    <property type="protein sequence ID" value="MFC0317594.1"/>
    <property type="molecule type" value="Genomic_DNA"/>
</dbReference>
<keyword evidence="2" id="KW-0012">Acyltransferase</keyword>
<dbReference type="InterPro" id="IPR053144">
    <property type="entry name" value="Acetyltransferase_Butenolide"/>
</dbReference>